<keyword evidence="2" id="KW-1185">Reference proteome</keyword>
<protein>
    <submittedName>
        <fullName evidence="1">Uncharacterized protein</fullName>
    </submittedName>
</protein>
<proteinExistence type="predicted"/>
<comment type="caution">
    <text evidence="1">The sequence shown here is derived from an EMBL/GenBank/DDBJ whole genome shotgun (WGS) entry which is preliminary data.</text>
</comment>
<dbReference type="Proteomes" id="UP000603295">
    <property type="component" value="Unassembled WGS sequence"/>
</dbReference>
<accession>A0ABQ2C5Q7</accession>
<organism evidence="1 2">
    <name type="scientific">Limosilactobacillus caviae</name>
    <dbReference type="NCBI Taxonomy" id="1769424"/>
    <lineage>
        <taxon>Bacteria</taxon>
        <taxon>Bacillati</taxon>
        <taxon>Bacillota</taxon>
        <taxon>Bacilli</taxon>
        <taxon>Lactobacillales</taxon>
        <taxon>Lactobacillaceae</taxon>
        <taxon>Limosilactobacillus</taxon>
    </lineage>
</organism>
<evidence type="ECO:0000313" key="1">
    <source>
        <dbReference type="EMBL" id="GGI63306.1"/>
    </source>
</evidence>
<reference evidence="2" key="1">
    <citation type="journal article" date="2019" name="Int. J. Syst. Evol. Microbiol.">
        <title>The Global Catalogue of Microorganisms (GCM) 10K type strain sequencing project: providing services to taxonomists for standard genome sequencing and annotation.</title>
        <authorList>
            <consortium name="The Broad Institute Genomics Platform"/>
            <consortium name="The Broad Institute Genome Sequencing Center for Infectious Disease"/>
            <person name="Wu L."/>
            <person name="Ma J."/>
        </authorList>
    </citation>
    <scope>NUCLEOTIDE SEQUENCE [LARGE SCALE GENOMIC DNA]</scope>
    <source>
        <strain evidence="2">CCM 8609</strain>
    </source>
</reference>
<name>A0ABQ2C5Q7_9LACO</name>
<gene>
    <name evidence="1" type="ORF">GCM10011459_11400</name>
</gene>
<dbReference type="EMBL" id="BMDS01000003">
    <property type="protein sequence ID" value="GGI63306.1"/>
    <property type="molecule type" value="Genomic_DNA"/>
</dbReference>
<sequence length="41" mass="4323">MALNKRSPDSVRGLVKLYEGSSGADMLKHVVGVSGSFTVTK</sequence>
<evidence type="ECO:0000313" key="2">
    <source>
        <dbReference type="Proteomes" id="UP000603295"/>
    </source>
</evidence>